<organism evidence="1 2">
    <name type="scientific">Alteribacillus iranensis</name>
    <dbReference type="NCBI Taxonomy" id="930128"/>
    <lineage>
        <taxon>Bacteria</taxon>
        <taxon>Bacillati</taxon>
        <taxon>Bacillota</taxon>
        <taxon>Bacilli</taxon>
        <taxon>Bacillales</taxon>
        <taxon>Bacillaceae</taxon>
        <taxon>Alteribacillus</taxon>
    </lineage>
</organism>
<gene>
    <name evidence="1" type="ORF">SAMN05192532_10869</name>
</gene>
<protein>
    <submittedName>
        <fullName evidence="1">Uncharacterized protein</fullName>
    </submittedName>
</protein>
<dbReference type="EMBL" id="FONT01000008">
    <property type="protein sequence ID" value="SFE99452.1"/>
    <property type="molecule type" value="Genomic_DNA"/>
</dbReference>
<keyword evidence="2" id="KW-1185">Reference proteome</keyword>
<accession>A0A1I2F279</accession>
<name>A0A1I2F279_9BACI</name>
<dbReference type="Proteomes" id="UP000199516">
    <property type="component" value="Unassembled WGS sequence"/>
</dbReference>
<evidence type="ECO:0000313" key="1">
    <source>
        <dbReference type="EMBL" id="SFE99452.1"/>
    </source>
</evidence>
<sequence length="31" mass="3630">MRKLDDYEAELIKSIIHDEESVIELDGKNII</sequence>
<reference evidence="1 2" key="1">
    <citation type="submission" date="2016-10" db="EMBL/GenBank/DDBJ databases">
        <authorList>
            <person name="de Groot N.N."/>
        </authorList>
    </citation>
    <scope>NUCLEOTIDE SEQUENCE [LARGE SCALE GENOMIC DNA]</scope>
    <source>
        <strain evidence="1 2">DSM 23995</strain>
    </source>
</reference>
<evidence type="ECO:0000313" key="2">
    <source>
        <dbReference type="Proteomes" id="UP000199516"/>
    </source>
</evidence>
<proteinExistence type="predicted"/>
<dbReference type="AlphaFoldDB" id="A0A1I2F279"/>